<reference evidence="2" key="1">
    <citation type="submission" date="2021-01" db="EMBL/GenBank/DDBJ databases">
        <title>Whole genome shotgun sequence of Rhizocola hellebori NBRC 109834.</title>
        <authorList>
            <person name="Komaki H."/>
            <person name="Tamura T."/>
        </authorList>
    </citation>
    <scope>NUCLEOTIDE SEQUENCE</scope>
    <source>
        <strain evidence="2">NBRC 109834</strain>
    </source>
</reference>
<dbReference type="Pfam" id="PF01636">
    <property type="entry name" value="APH"/>
    <property type="match status" value="1"/>
</dbReference>
<dbReference type="Gene3D" id="3.90.1200.10">
    <property type="match status" value="1"/>
</dbReference>
<dbReference type="RefSeq" id="WP_203907818.1">
    <property type="nucleotide sequence ID" value="NZ_BONY01000010.1"/>
</dbReference>
<dbReference type="EMBL" id="BONY01000010">
    <property type="protein sequence ID" value="GIH03912.1"/>
    <property type="molecule type" value="Genomic_DNA"/>
</dbReference>
<dbReference type="InterPro" id="IPR011009">
    <property type="entry name" value="Kinase-like_dom_sf"/>
</dbReference>
<dbReference type="GO" id="GO:0004672">
    <property type="term" value="F:protein kinase activity"/>
    <property type="evidence" value="ECO:0007669"/>
    <property type="project" value="InterPro"/>
</dbReference>
<protein>
    <recommendedName>
        <fullName evidence="1">Protein kinase domain-containing protein</fullName>
    </recommendedName>
</protein>
<keyword evidence="3" id="KW-1185">Reference proteome</keyword>
<comment type="caution">
    <text evidence="2">The sequence shown here is derived from an EMBL/GenBank/DDBJ whole genome shotgun (WGS) entry which is preliminary data.</text>
</comment>
<dbReference type="InterPro" id="IPR000719">
    <property type="entry name" value="Prot_kinase_dom"/>
</dbReference>
<accession>A0A8J3VF93</accession>
<name>A0A8J3VF93_9ACTN</name>
<evidence type="ECO:0000313" key="2">
    <source>
        <dbReference type="EMBL" id="GIH03912.1"/>
    </source>
</evidence>
<dbReference type="GO" id="GO:0005524">
    <property type="term" value="F:ATP binding"/>
    <property type="evidence" value="ECO:0007669"/>
    <property type="project" value="InterPro"/>
</dbReference>
<dbReference type="SUPFAM" id="SSF56112">
    <property type="entry name" value="Protein kinase-like (PK-like)"/>
    <property type="match status" value="1"/>
</dbReference>
<dbReference type="InterPro" id="IPR002575">
    <property type="entry name" value="Aminoglycoside_PTrfase"/>
</dbReference>
<sequence length="315" mass="34026">MEALPPATGSRRITWADLPAAAASGIESMLGSKVVDAASQSGGFSDGLAARLVLENGRRVFVKAINASTSPHVGRFHRRERAVSSAMPAHVAVPRLLDAYDDGQWVALAFQDIEGRLPAQPWQPEQLQRILAAAGELAAQLTPAPDLVVEKVPPRLGGWHYLVDSEQPRQRLAEVAPWAHQNLQMLLALEQRLDEAIAGETLLHGDLYPFNVLVSDERVFFVDWPHAWVGAGHVDVVTLLISAGLSGIDPQPLLESLPLTAAVDPSHIDVQLAAHSGFLLATLCYAGPDADPHLMAMMKGLGMSSLRWLARRRST</sequence>
<evidence type="ECO:0000313" key="3">
    <source>
        <dbReference type="Proteomes" id="UP000612899"/>
    </source>
</evidence>
<organism evidence="2 3">
    <name type="scientific">Rhizocola hellebori</name>
    <dbReference type="NCBI Taxonomy" id="1392758"/>
    <lineage>
        <taxon>Bacteria</taxon>
        <taxon>Bacillati</taxon>
        <taxon>Actinomycetota</taxon>
        <taxon>Actinomycetes</taxon>
        <taxon>Micromonosporales</taxon>
        <taxon>Micromonosporaceae</taxon>
        <taxon>Rhizocola</taxon>
    </lineage>
</organism>
<evidence type="ECO:0000259" key="1">
    <source>
        <dbReference type="PROSITE" id="PS50011"/>
    </source>
</evidence>
<gene>
    <name evidence="2" type="ORF">Rhe02_19790</name>
</gene>
<feature type="domain" description="Protein kinase" evidence="1">
    <location>
        <begin position="33"/>
        <end position="315"/>
    </location>
</feature>
<dbReference type="PROSITE" id="PS50011">
    <property type="entry name" value="PROTEIN_KINASE_DOM"/>
    <property type="match status" value="1"/>
</dbReference>
<dbReference type="Proteomes" id="UP000612899">
    <property type="component" value="Unassembled WGS sequence"/>
</dbReference>
<proteinExistence type="predicted"/>
<dbReference type="AlphaFoldDB" id="A0A8J3VF93"/>